<dbReference type="RefSeq" id="XP_065406068.1">
    <property type="nucleotide sequence ID" value="XM_065549996.1"/>
</dbReference>
<dbReference type="GeneID" id="101950786"/>
<comment type="subcellular location">
    <subcellularLocation>
        <location evidence="1">Cytoplasm</location>
        <location evidence="1">Perinuclear region</location>
    </subcellularLocation>
</comment>
<proteinExistence type="inferred from homology"/>
<evidence type="ECO:0000256" key="7">
    <source>
        <dbReference type="SAM" id="MobiDB-lite"/>
    </source>
</evidence>
<evidence type="ECO:0000256" key="3">
    <source>
        <dbReference type="ARBA" id="ARBA00022845"/>
    </source>
</evidence>
<dbReference type="Ensembl" id="ENSCPBT00000043378.1">
    <property type="protein sequence ID" value="ENSCPBP00000036990.1"/>
    <property type="gene ID" value="ENSCPBG00000025654.1"/>
</dbReference>
<feature type="compositionally biased region" description="Low complexity" evidence="7">
    <location>
        <begin position="1"/>
        <end position="18"/>
    </location>
</feature>
<feature type="region of interest" description="Disordered" evidence="7">
    <location>
        <begin position="302"/>
        <end position="327"/>
    </location>
</feature>
<feature type="compositionally biased region" description="Polar residues" evidence="7">
    <location>
        <begin position="54"/>
        <end position="77"/>
    </location>
</feature>
<feature type="compositionally biased region" description="Basic residues" evidence="7">
    <location>
        <begin position="187"/>
        <end position="202"/>
    </location>
</feature>
<feature type="region of interest" description="Disordered" evidence="7">
    <location>
        <begin position="1"/>
        <end position="20"/>
    </location>
</feature>
<organism evidence="9 10">
    <name type="scientific">Chrysemys picta bellii</name>
    <name type="common">Western painted turtle</name>
    <name type="synonym">Emys bellii</name>
    <dbReference type="NCBI Taxonomy" id="8478"/>
    <lineage>
        <taxon>Eukaryota</taxon>
        <taxon>Metazoa</taxon>
        <taxon>Chordata</taxon>
        <taxon>Craniata</taxon>
        <taxon>Vertebrata</taxon>
        <taxon>Euteleostomi</taxon>
        <taxon>Archelosauria</taxon>
        <taxon>Testudinata</taxon>
        <taxon>Testudines</taxon>
        <taxon>Cryptodira</taxon>
        <taxon>Durocryptodira</taxon>
        <taxon>Testudinoidea</taxon>
        <taxon>Emydidae</taxon>
        <taxon>Chrysemys</taxon>
    </lineage>
</organism>
<dbReference type="GO" id="GO:0008494">
    <property type="term" value="F:translation activator activity"/>
    <property type="evidence" value="ECO:0007669"/>
    <property type="project" value="TreeGrafter"/>
</dbReference>
<evidence type="ECO:0000256" key="2">
    <source>
        <dbReference type="ARBA" id="ARBA00022490"/>
    </source>
</evidence>
<dbReference type="GO" id="GO:0048471">
    <property type="term" value="C:perinuclear region of cytoplasm"/>
    <property type="evidence" value="ECO:0007669"/>
    <property type="project" value="UniProtKB-SubCell"/>
</dbReference>
<dbReference type="Gene3D" id="1.25.40.180">
    <property type="match status" value="1"/>
</dbReference>
<dbReference type="PANTHER" id="PTHR23254:SF16">
    <property type="entry name" value="CBP80_20-DEPENDENT TRANSLATION INITIATION FACTOR"/>
    <property type="match status" value="1"/>
</dbReference>
<dbReference type="SUPFAM" id="SSF48371">
    <property type="entry name" value="ARM repeat"/>
    <property type="match status" value="1"/>
</dbReference>
<dbReference type="GO" id="GO:0005829">
    <property type="term" value="C:cytosol"/>
    <property type="evidence" value="ECO:0007669"/>
    <property type="project" value="TreeGrafter"/>
</dbReference>
<dbReference type="GeneTree" id="ENSGT00940000153432"/>
<evidence type="ECO:0000313" key="10">
    <source>
        <dbReference type="Proteomes" id="UP000694380"/>
    </source>
</evidence>
<protein>
    <recommendedName>
        <fullName evidence="6">CBP80/20-dependent translation initiation factor</fullName>
    </recommendedName>
</protein>
<evidence type="ECO:0000259" key="8">
    <source>
        <dbReference type="SMART" id="SM00543"/>
    </source>
</evidence>
<comment type="similarity">
    <text evidence="5">Belongs to the CTIF family.</text>
</comment>
<feature type="region of interest" description="Disordered" evidence="7">
    <location>
        <begin position="183"/>
        <end position="278"/>
    </location>
</feature>
<evidence type="ECO:0000256" key="4">
    <source>
        <dbReference type="ARBA" id="ARBA00023161"/>
    </source>
</evidence>
<feature type="region of interest" description="Disordered" evidence="7">
    <location>
        <begin position="42"/>
        <end position="94"/>
    </location>
</feature>
<dbReference type="InterPro" id="IPR003890">
    <property type="entry name" value="MIF4G-like_typ-3"/>
</dbReference>
<dbReference type="AlphaFoldDB" id="A0A8C3IPV6"/>
<sequence>MENSSVASASSEAGSSRSQEIEELERFIDSYVLEYQVQGLLTDKTEGDGESEKTQSNISQWTADCSEQLDDSCSSSRGKGLPSHEHNQNGNKDNSLDMLGTDIWAANTFDSFSGATWDLQPEKLDFTQIHRKLRNTPKHPLPHIDREGLGKGKHEDGDGINLNDIEKVLPVWQGYHPLPHEAEIAHTKKLFRRRRNDRRRQQRPPGGNKSQQQHTDHQQGTAKHNREHQKLYQGGQPPHSSGRPGHHGYSQNRRWHHNQKHSPNDKETHRNAKETESLKIEDASVCTVHIPLEMYRSTEVVERPSQQYIQEPEPKQRDSVHERIGERPKVNLLQSSKDRLRRRLKEKDEVPVEATNPQKNKMDKLIEILNSMRNNSSDVDSKLTTFMEEAQNSTNSEEMLGEIVKTIYQKAVTDRSFASTAAKLCDKMALFMVEGTKFRSLLLNMLQKDFTMREELQQRDVERWLGFITFLCEVFGTMRSNGGEPFRVLVCPIYTCLRELLQSQDVKEDAVLCCSMELQSTGRLLEDQLPEMMTELLAIARDKMLCPSESMLTRSLLLEVIELHANNWNPLTPTITQYYNKTIQKLTA</sequence>
<feature type="compositionally biased region" description="Basic and acidic residues" evidence="7">
    <location>
        <begin position="262"/>
        <end position="278"/>
    </location>
</feature>
<dbReference type="GO" id="GO:0003723">
    <property type="term" value="F:RNA binding"/>
    <property type="evidence" value="ECO:0007669"/>
    <property type="project" value="InterPro"/>
</dbReference>
<dbReference type="SMART" id="SM00543">
    <property type="entry name" value="MIF4G"/>
    <property type="match status" value="1"/>
</dbReference>
<evidence type="ECO:0000256" key="6">
    <source>
        <dbReference type="ARBA" id="ARBA00074443"/>
    </source>
</evidence>
<dbReference type="Proteomes" id="UP000694380">
    <property type="component" value="Chromosome 6"/>
</dbReference>
<reference evidence="9" key="1">
    <citation type="journal article" date="2015" name="Genome Biol. Evol.">
        <title>Physical Mapping and Refinement of the Painted Turtle Genome (Chrysemys picta) Inform Amniote Genome Evolution and Challenge Turtle-Bird Chromosomal Conservation.</title>
        <authorList>
            <person name="Badenhorst D."/>
            <person name="Hillier L.W."/>
            <person name="Literman R."/>
            <person name="Montiel E.E."/>
            <person name="Radhakrishnan S."/>
            <person name="Shen Y."/>
            <person name="Minx P."/>
            <person name="Janes D.E."/>
            <person name="Warren W.C."/>
            <person name="Edwards S.V."/>
            <person name="Valenzuela N."/>
        </authorList>
    </citation>
    <scope>NUCLEOTIDE SEQUENCE [LARGE SCALE GENOMIC DNA]</scope>
</reference>
<feature type="compositionally biased region" description="Basic and acidic residues" evidence="7">
    <location>
        <begin position="142"/>
        <end position="157"/>
    </location>
</feature>
<dbReference type="FunFam" id="1.25.40.180:FF:000019">
    <property type="entry name" value="CBP80/20-dependent translation initiation factor isoform X2"/>
    <property type="match status" value="1"/>
</dbReference>
<dbReference type="RefSeq" id="XP_065406069.1">
    <property type="nucleotide sequence ID" value="XM_065549997.1"/>
</dbReference>
<keyword evidence="2" id="KW-0963">Cytoplasm</keyword>
<reference evidence="9" key="2">
    <citation type="submission" date="2025-08" db="UniProtKB">
        <authorList>
            <consortium name="Ensembl"/>
        </authorList>
    </citation>
    <scope>IDENTIFICATION</scope>
</reference>
<feature type="region of interest" description="Disordered" evidence="7">
    <location>
        <begin position="135"/>
        <end position="158"/>
    </location>
</feature>
<feature type="compositionally biased region" description="Basic and acidic residues" evidence="7">
    <location>
        <begin position="43"/>
        <end position="53"/>
    </location>
</feature>
<dbReference type="InterPro" id="IPR016024">
    <property type="entry name" value="ARM-type_fold"/>
</dbReference>
<dbReference type="CTD" id="9811"/>
<dbReference type="InterPro" id="IPR051367">
    <property type="entry name" value="mRNA_TranslReg/HistoneTransl"/>
</dbReference>
<keyword evidence="10" id="KW-1185">Reference proteome</keyword>
<keyword evidence="3" id="KW-0810">Translation regulation</keyword>
<accession>A0A8C3IPV6</accession>
<evidence type="ECO:0000256" key="5">
    <source>
        <dbReference type="ARBA" id="ARBA00061426"/>
    </source>
</evidence>
<evidence type="ECO:0000256" key="1">
    <source>
        <dbReference type="ARBA" id="ARBA00004556"/>
    </source>
</evidence>
<dbReference type="Pfam" id="PF02854">
    <property type="entry name" value="MIF4G"/>
    <property type="match status" value="1"/>
</dbReference>
<dbReference type="GO" id="GO:0000184">
    <property type="term" value="P:nuclear-transcribed mRNA catabolic process, nonsense-mediated decay"/>
    <property type="evidence" value="ECO:0007669"/>
    <property type="project" value="UniProtKB-KW"/>
</dbReference>
<dbReference type="GO" id="GO:0006446">
    <property type="term" value="P:regulation of translational initiation"/>
    <property type="evidence" value="ECO:0007669"/>
    <property type="project" value="TreeGrafter"/>
</dbReference>
<keyword evidence="4" id="KW-0866">Nonsense-mediated mRNA decay</keyword>
<evidence type="ECO:0000313" key="9">
    <source>
        <dbReference type="Ensembl" id="ENSCPBP00000036990.1"/>
    </source>
</evidence>
<feature type="compositionally biased region" description="Basic and acidic residues" evidence="7">
    <location>
        <begin position="312"/>
        <end position="327"/>
    </location>
</feature>
<feature type="compositionally biased region" description="Polar residues" evidence="7">
    <location>
        <begin position="209"/>
        <end position="222"/>
    </location>
</feature>
<feature type="domain" description="MIF4G" evidence="8">
    <location>
        <begin position="366"/>
        <end position="567"/>
    </location>
</feature>
<name>A0A8C3IPV6_CHRPI</name>
<reference evidence="9" key="3">
    <citation type="submission" date="2025-09" db="UniProtKB">
        <authorList>
            <consortium name="Ensembl"/>
        </authorList>
    </citation>
    <scope>IDENTIFICATION</scope>
</reference>
<dbReference type="PANTHER" id="PTHR23254">
    <property type="entry name" value="EIF4G DOMAIN PROTEIN"/>
    <property type="match status" value="1"/>
</dbReference>
<gene>
    <name evidence="9" type="primary">CTIF</name>
</gene>